<dbReference type="Gene3D" id="3.30.530.20">
    <property type="match status" value="1"/>
</dbReference>
<feature type="domain" description="DUF3074" evidence="2">
    <location>
        <begin position="64"/>
        <end position="226"/>
    </location>
</feature>
<evidence type="ECO:0000256" key="1">
    <source>
        <dbReference type="SAM" id="MobiDB-lite"/>
    </source>
</evidence>
<dbReference type="PANTHER" id="PTHR40370:SF1">
    <property type="entry name" value="DUF3074 DOMAIN-CONTAINING PROTEIN"/>
    <property type="match status" value="1"/>
</dbReference>
<accession>A0A371DVD1</accession>
<evidence type="ECO:0000259" key="2">
    <source>
        <dbReference type="Pfam" id="PF11274"/>
    </source>
</evidence>
<dbReference type="Proteomes" id="UP000256964">
    <property type="component" value="Unassembled WGS sequence"/>
</dbReference>
<dbReference type="OrthoDB" id="6423603at2759"/>
<name>A0A371DVD1_9APHY</name>
<dbReference type="STRING" id="139420.A0A371DVD1"/>
<gene>
    <name evidence="3" type="ORF">OH76DRAFT_1451588</name>
</gene>
<dbReference type="PANTHER" id="PTHR40370">
    <property type="entry name" value="EXPRESSED PROTEIN"/>
    <property type="match status" value="1"/>
</dbReference>
<protein>
    <recommendedName>
        <fullName evidence="2">DUF3074 domain-containing protein</fullName>
    </recommendedName>
</protein>
<dbReference type="InterPro" id="IPR023393">
    <property type="entry name" value="START-like_dom_sf"/>
</dbReference>
<dbReference type="InterPro" id="IPR024500">
    <property type="entry name" value="DUF3074"/>
</dbReference>
<reference evidence="3 4" key="1">
    <citation type="journal article" date="2018" name="Biotechnol. Biofuels">
        <title>Integrative visual omics of the white-rot fungus Polyporus brumalis exposes the biotechnological potential of its oxidative enzymes for delignifying raw plant biomass.</title>
        <authorList>
            <person name="Miyauchi S."/>
            <person name="Rancon A."/>
            <person name="Drula E."/>
            <person name="Hage H."/>
            <person name="Chaduli D."/>
            <person name="Favel A."/>
            <person name="Grisel S."/>
            <person name="Henrissat B."/>
            <person name="Herpoel-Gimbert I."/>
            <person name="Ruiz-Duenas F.J."/>
            <person name="Chevret D."/>
            <person name="Hainaut M."/>
            <person name="Lin J."/>
            <person name="Wang M."/>
            <person name="Pangilinan J."/>
            <person name="Lipzen A."/>
            <person name="Lesage-Meessen L."/>
            <person name="Navarro D."/>
            <person name="Riley R."/>
            <person name="Grigoriev I.V."/>
            <person name="Zhou S."/>
            <person name="Raouche S."/>
            <person name="Rosso M.N."/>
        </authorList>
    </citation>
    <scope>NUCLEOTIDE SEQUENCE [LARGE SCALE GENOMIC DNA]</scope>
    <source>
        <strain evidence="3 4">BRFM 1820</strain>
    </source>
</reference>
<feature type="region of interest" description="Disordered" evidence="1">
    <location>
        <begin position="233"/>
        <end position="271"/>
    </location>
</feature>
<dbReference type="Pfam" id="PF11274">
    <property type="entry name" value="DUF3074"/>
    <property type="match status" value="1"/>
</dbReference>
<proteinExistence type="predicted"/>
<dbReference type="SUPFAM" id="SSF55961">
    <property type="entry name" value="Bet v1-like"/>
    <property type="match status" value="1"/>
</dbReference>
<dbReference type="AlphaFoldDB" id="A0A371DVD1"/>
<evidence type="ECO:0000313" key="4">
    <source>
        <dbReference type="Proteomes" id="UP000256964"/>
    </source>
</evidence>
<organism evidence="3 4">
    <name type="scientific">Lentinus brumalis</name>
    <dbReference type="NCBI Taxonomy" id="2498619"/>
    <lineage>
        <taxon>Eukaryota</taxon>
        <taxon>Fungi</taxon>
        <taxon>Dikarya</taxon>
        <taxon>Basidiomycota</taxon>
        <taxon>Agaricomycotina</taxon>
        <taxon>Agaricomycetes</taxon>
        <taxon>Polyporales</taxon>
        <taxon>Polyporaceae</taxon>
        <taxon>Lentinus</taxon>
    </lineage>
</organism>
<sequence length="271" mass="29659">MSESTVHLSITPLKISEIPAEDAIIQAGRELIDSTATWKQGKTYQKNTVKTFSRPKGSKDGAGWHLRVSEHTKEDATFDEFWSKLGLNKAENEMQYIPDIKKVKLIKRISPTQSVWTLYYHFAPPVSPRVFTVVQTTWLSDTTPRTGMIVSIPVDVTEDAEYAKLEEKGVKGRYVSVERIQELDNGKVEWHMATSSTPGGSIPQFVAESSMASTISHDVTHFLGWLHKNRSAEPAAPSETADVHAAAPQEELAPSDAVAEASGPGAVGATA</sequence>
<evidence type="ECO:0000313" key="3">
    <source>
        <dbReference type="EMBL" id="RDX56474.1"/>
    </source>
</evidence>
<dbReference type="EMBL" id="KZ857380">
    <property type="protein sequence ID" value="RDX56474.1"/>
    <property type="molecule type" value="Genomic_DNA"/>
</dbReference>
<keyword evidence="4" id="KW-1185">Reference proteome</keyword>